<protein>
    <submittedName>
        <fullName evidence="1">Uncharacterized protein</fullName>
    </submittedName>
</protein>
<proteinExistence type="predicted"/>
<reference evidence="1" key="1">
    <citation type="submission" date="2023-03" db="EMBL/GenBank/DDBJ databases">
        <title>Massive genome expansion in bonnet fungi (Mycena s.s.) driven by repeated elements and novel gene families across ecological guilds.</title>
        <authorList>
            <consortium name="Lawrence Berkeley National Laboratory"/>
            <person name="Harder C.B."/>
            <person name="Miyauchi S."/>
            <person name="Viragh M."/>
            <person name="Kuo A."/>
            <person name="Thoen E."/>
            <person name="Andreopoulos B."/>
            <person name="Lu D."/>
            <person name="Skrede I."/>
            <person name="Drula E."/>
            <person name="Henrissat B."/>
            <person name="Morin E."/>
            <person name="Kohler A."/>
            <person name="Barry K."/>
            <person name="LaButti K."/>
            <person name="Morin E."/>
            <person name="Salamov A."/>
            <person name="Lipzen A."/>
            <person name="Mereny Z."/>
            <person name="Hegedus B."/>
            <person name="Baldrian P."/>
            <person name="Stursova M."/>
            <person name="Weitz H."/>
            <person name="Taylor A."/>
            <person name="Grigoriev I.V."/>
            <person name="Nagy L.G."/>
            <person name="Martin F."/>
            <person name="Kauserud H."/>
        </authorList>
    </citation>
    <scope>NUCLEOTIDE SEQUENCE</scope>
    <source>
        <strain evidence="1">9284</strain>
    </source>
</reference>
<dbReference type="AlphaFoldDB" id="A0AAD7AWL8"/>
<evidence type="ECO:0000313" key="1">
    <source>
        <dbReference type="EMBL" id="KAJ7601872.1"/>
    </source>
</evidence>
<evidence type="ECO:0000313" key="2">
    <source>
        <dbReference type="Proteomes" id="UP001221142"/>
    </source>
</evidence>
<organism evidence="1 2">
    <name type="scientific">Roridomyces roridus</name>
    <dbReference type="NCBI Taxonomy" id="1738132"/>
    <lineage>
        <taxon>Eukaryota</taxon>
        <taxon>Fungi</taxon>
        <taxon>Dikarya</taxon>
        <taxon>Basidiomycota</taxon>
        <taxon>Agaricomycotina</taxon>
        <taxon>Agaricomycetes</taxon>
        <taxon>Agaricomycetidae</taxon>
        <taxon>Agaricales</taxon>
        <taxon>Marasmiineae</taxon>
        <taxon>Mycenaceae</taxon>
        <taxon>Roridomyces</taxon>
    </lineage>
</organism>
<name>A0AAD7AWL8_9AGAR</name>
<dbReference type="Proteomes" id="UP001221142">
    <property type="component" value="Unassembled WGS sequence"/>
</dbReference>
<keyword evidence="2" id="KW-1185">Reference proteome</keyword>
<accession>A0AAD7AWL8</accession>
<dbReference type="EMBL" id="JARKIF010000299">
    <property type="protein sequence ID" value="KAJ7601872.1"/>
    <property type="molecule type" value="Genomic_DNA"/>
</dbReference>
<comment type="caution">
    <text evidence="1">The sequence shown here is derived from an EMBL/GenBank/DDBJ whole genome shotgun (WGS) entry which is preliminary data.</text>
</comment>
<gene>
    <name evidence="1" type="ORF">FB45DRAFT_277020</name>
</gene>
<sequence>MDSLCAWTTAVRYIVQRRISHAPVSIRVAIIDSRTPVIPGTEEQLYARWKARGHWDTAMMKKAKSIIRDSKFRVPRVGACHCEAGLMAAVLTSALETEKNEKAGVPSPNGLNGVFEVQEFPNSITIGVAKKCCTMCSMLGEVLPMNALRVNLPGRHSTFVPWIAPEWLPLRVLQFLEGRVLLRVGEMIYSIRRKTRASSRSCDWSTENEGDLNYLEKAVEELRSSRT</sequence>